<evidence type="ECO:0000313" key="1">
    <source>
        <dbReference type="EMBL" id="KKW26977.1"/>
    </source>
</evidence>
<protein>
    <submittedName>
        <fullName evidence="1">Uncharacterized protein</fullName>
    </submittedName>
</protein>
<accession>A0A0G1ZGE9</accession>
<proteinExistence type="predicted"/>
<organism evidence="1 2">
    <name type="scientific">candidate division Kazan bacterium GW2011_GWB1_52_7</name>
    <dbReference type="NCBI Taxonomy" id="1620414"/>
    <lineage>
        <taxon>Bacteria</taxon>
        <taxon>Bacteria division Kazan-3B-28</taxon>
    </lineage>
</organism>
<gene>
    <name evidence="1" type="ORF">VF00_C0002G0304</name>
</gene>
<dbReference type="AlphaFoldDB" id="A0A0G1ZGE9"/>
<comment type="caution">
    <text evidence="1">The sequence shown here is derived from an EMBL/GenBank/DDBJ whole genome shotgun (WGS) entry which is preliminary data.</text>
</comment>
<dbReference type="EMBL" id="LCRB01000002">
    <property type="protein sequence ID" value="KKW26977.1"/>
    <property type="molecule type" value="Genomic_DNA"/>
</dbReference>
<dbReference type="Proteomes" id="UP000034913">
    <property type="component" value="Unassembled WGS sequence"/>
</dbReference>
<evidence type="ECO:0000313" key="2">
    <source>
        <dbReference type="Proteomes" id="UP000034913"/>
    </source>
</evidence>
<name>A0A0G1ZGE9_UNCK3</name>
<reference evidence="1 2" key="1">
    <citation type="journal article" date="2015" name="Nature">
        <title>rRNA introns, odd ribosomes, and small enigmatic genomes across a large radiation of phyla.</title>
        <authorList>
            <person name="Brown C.T."/>
            <person name="Hug L.A."/>
            <person name="Thomas B.C."/>
            <person name="Sharon I."/>
            <person name="Castelle C.J."/>
            <person name="Singh A."/>
            <person name="Wilkins M.J."/>
            <person name="Williams K.H."/>
            <person name="Banfield J.F."/>
        </authorList>
    </citation>
    <scope>NUCLEOTIDE SEQUENCE [LARGE SCALE GENOMIC DNA]</scope>
</reference>
<sequence length="250" mass="26761">MCYDLGEFGGPMGRSKAILLLVGIFTTISLVGISCSRGPKADNTAVDNTITNTAIDNTAINNTAVINPTDQTTTTVSGSGLPDPSSIKTSLAAETTNAESAVKTLQPDAILQLVSIKFINSLSDQTGLATNYYIYASASNPNFYYLVNMPRNGERLKRFLMPVEDLDLPFDLLPIPAKYWKLSYADALKAAEQRGGSDFRAKHKTFEVSAILAIPAGQYLSWFVTYRATDGTGDVLKASVDANSGAVSLI</sequence>